<name>A0A8X7QPA6_BRACI</name>
<proteinExistence type="predicted"/>
<dbReference type="GO" id="GO:0032784">
    <property type="term" value="P:regulation of DNA-templated transcription elongation"/>
    <property type="evidence" value="ECO:0007669"/>
    <property type="project" value="InterPro"/>
</dbReference>
<gene>
    <name evidence="2" type="ORF">Bca52824_067913</name>
</gene>
<accession>A0A8X7QPA6</accession>
<dbReference type="Proteomes" id="UP000886595">
    <property type="component" value="Unassembled WGS sequence"/>
</dbReference>
<dbReference type="InterPro" id="IPR039659">
    <property type="entry name" value="SPT5"/>
</dbReference>
<keyword evidence="3" id="KW-1185">Reference proteome</keyword>
<dbReference type="AlphaFoldDB" id="A0A8X7QPA6"/>
<feature type="non-terminal residue" evidence="2">
    <location>
        <position position="1"/>
    </location>
</feature>
<dbReference type="Pfam" id="PF23042">
    <property type="entry name" value="KOW1_SPT5"/>
    <property type="match status" value="1"/>
</dbReference>
<dbReference type="GO" id="GO:0003729">
    <property type="term" value="F:mRNA binding"/>
    <property type="evidence" value="ECO:0007669"/>
    <property type="project" value="TreeGrafter"/>
</dbReference>
<sequence>VVAVSDTRGQALIKLIPRIDMAAMTQKYLSCVLHMFCSLSYVAAQKGLNPAPRLISSSELEDFRPLIQVRRDRDTGMTFEHLDSHWQREWEKRRITGRKDFGLFVGVDDKGDGYKMLAKSSHTDSSSPVDLLLSRLRNGLRGMRIVPYLKRP</sequence>
<dbReference type="PANTHER" id="PTHR11125:SF8">
    <property type="entry name" value="PROTEIN RNA-DIRECTED DNA METHYLATION 3"/>
    <property type="match status" value="1"/>
</dbReference>
<protein>
    <recommendedName>
        <fullName evidence="1">Spt5 KOW domain-containing protein</fullName>
    </recommendedName>
</protein>
<evidence type="ECO:0000313" key="3">
    <source>
        <dbReference type="Proteomes" id="UP000886595"/>
    </source>
</evidence>
<feature type="domain" description="Spt5 KOW" evidence="1">
    <location>
        <begin position="1"/>
        <end position="83"/>
    </location>
</feature>
<dbReference type="EMBL" id="JAAMPC010000013">
    <property type="protein sequence ID" value="KAG2273358.1"/>
    <property type="molecule type" value="Genomic_DNA"/>
</dbReference>
<dbReference type="GO" id="GO:0032044">
    <property type="term" value="C:DSIF complex"/>
    <property type="evidence" value="ECO:0007669"/>
    <property type="project" value="TreeGrafter"/>
</dbReference>
<dbReference type="GO" id="GO:0006357">
    <property type="term" value="P:regulation of transcription by RNA polymerase II"/>
    <property type="evidence" value="ECO:0007669"/>
    <property type="project" value="InterPro"/>
</dbReference>
<evidence type="ECO:0000259" key="1">
    <source>
        <dbReference type="Pfam" id="PF23042"/>
    </source>
</evidence>
<evidence type="ECO:0000313" key="2">
    <source>
        <dbReference type="EMBL" id="KAG2273358.1"/>
    </source>
</evidence>
<reference evidence="2 3" key="1">
    <citation type="submission" date="2020-02" db="EMBL/GenBank/DDBJ databases">
        <authorList>
            <person name="Ma Q."/>
            <person name="Huang Y."/>
            <person name="Song X."/>
            <person name="Pei D."/>
        </authorList>
    </citation>
    <scope>NUCLEOTIDE SEQUENCE [LARGE SCALE GENOMIC DNA]</scope>
    <source>
        <strain evidence="2">Sxm20200214</strain>
        <tissue evidence="2">Leaf</tissue>
    </source>
</reference>
<dbReference type="GO" id="GO:0006368">
    <property type="term" value="P:transcription elongation by RNA polymerase II"/>
    <property type="evidence" value="ECO:0007669"/>
    <property type="project" value="TreeGrafter"/>
</dbReference>
<comment type="caution">
    <text evidence="2">The sequence shown here is derived from an EMBL/GenBank/DDBJ whole genome shotgun (WGS) entry which is preliminary data.</text>
</comment>
<organism evidence="2 3">
    <name type="scientific">Brassica carinata</name>
    <name type="common">Ethiopian mustard</name>
    <name type="synonym">Abyssinian cabbage</name>
    <dbReference type="NCBI Taxonomy" id="52824"/>
    <lineage>
        <taxon>Eukaryota</taxon>
        <taxon>Viridiplantae</taxon>
        <taxon>Streptophyta</taxon>
        <taxon>Embryophyta</taxon>
        <taxon>Tracheophyta</taxon>
        <taxon>Spermatophyta</taxon>
        <taxon>Magnoliopsida</taxon>
        <taxon>eudicotyledons</taxon>
        <taxon>Gunneridae</taxon>
        <taxon>Pentapetalae</taxon>
        <taxon>rosids</taxon>
        <taxon>malvids</taxon>
        <taxon>Brassicales</taxon>
        <taxon>Brassicaceae</taxon>
        <taxon>Brassiceae</taxon>
        <taxon>Brassica</taxon>
    </lineage>
</organism>
<dbReference type="OrthoDB" id="28901at2759"/>
<dbReference type="InterPro" id="IPR041973">
    <property type="entry name" value="KOW_Spt5_1"/>
</dbReference>
<dbReference type="PANTHER" id="PTHR11125">
    <property type="entry name" value="SUPPRESSOR OF TY 5"/>
    <property type="match status" value="1"/>
</dbReference>